<keyword evidence="11 12" id="KW-0804">Transcription</keyword>
<evidence type="ECO:0000256" key="1">
    <source>
        <dbReference type="ARBA" id="ARBA00004147"/>
    </source>
</evidence>
<keyword evidence="7 12" id="KW-0235">DNA replication</keyword>
<dbReference type="GO" id="GO:0000166">
    <property type="term" value="F:nucleotide binding"/>
    <property type="evidence" value="ECO:0007669"/>
    <property type="project" value="UniProtKB-UniRule"/>
</dbReference>
<evidence type="ECO:0000256" key="6">
    <source>
        <dbReference type="ARBA" id="ARBA00022562"/>
    </source>
</evidence>
<proteinExistence type="inferred from homology"/>
<dbReference type="Gene3D" id="2.170.200.10">
    <property type="entry name" value="Papillomavirus E2 early protein domain"/>
    <property type="match status" value="1"/>
</dbReference>
<dbReference type="InterPro" id="IPR042503">
    <property type="entry name" value="Regulatory_protein_E2_N_1"/>
</dbReference>
<keyword evidence="12" id="KW-0832">Ubl conjugation</keyword>
<dbReference type="GO" id="GO:0039693">
    <property type="term" value="P:viral DNA genome replication"/>
    <property type="evidence" value="ECO:0007669"/>
    <property type="project" value="UniProtKB-UniRule"/>
</dbReference>
<protein>
    <recommendedName>
        <fullName evidence="12">Regulatory protein E2</fullName>
    </recommendedName>
</protein>
<reference evidence="16" key="1">
    <citation type="journal article" date="2018" name="Nat. Med.">
        <title>Expanded skin virome in DOCK8-deficient patients.</title>
        <authorList>
            <consortium name="NISC Comparative Sequencing Program"/>
            <person name="Tirosh O."/>
            <person name="Conlan S."/>
            <person name="Deming C."/>
            <person name="Lee-Lin S.Q."/>
            <person name="Huang X."/>
            <person name="Su H.C."/>
            <person name="Freeman A.F."/>
            <person name="Segre J.A."/>
            <person name="Kong H.H."/>
        </authorList>
    </citation>
    <scope>NUCLEOTIDE SEQUENCE</scope>
    <source>
        <strain evidence="16">HPV-mSK_030</strain>
    </source>
</reference>
<evidence type="ECO:0000313" key="16">
    <source>
        <dbReference type="EMBL" id="AYA93534.1"/>
    </source>
</evidence>
<keyword evidence="10 12" id="KW-0010">Activator</keyword>
<comment type="subcellular location">
    <subcellularLocation>
        <location evidence="1 12">Host nucleus</location>
    </subcellularLocation>
</comment>
<evidence type="ECO:0000259" key="15">
    <source>
        <dbReference type="Pfam" id="PF00511"/>
    </source>
</evidence>
<keyword evidence="5 12" id="KW-0597">Phosphoprotein</keyword>
<dbReference type="GO" id="GO:0042025">
    <property type="term" value="C:host cell nucleus"/>
    <property type="evidence" value="ECO:0007669"/>
    <property type="project" value="UniProtKB-SubCell"/>
</dbReference>
<comment type="PTM">
    <text evidence="12">Phosphorylated.</text>
</comment>
<dbReference type="Pfam" id="PF00508">
    <property type="entry name" value="PPV_E2_N"/>
    <property type="match status" value="1"/>
</dbReference>
<comment type="PTM">
    <text evidence="12">Sumoylation plays a regulatory role in E2 transcriptional activity.</text>
</comment>
<evidence type="ECO:0000256" key="2">
    <source>
        <dbReference type="ARBA" id="ARBA00007794"/>
    </source>
</evidence>
<evidence type="ECO:0000256" key="13">
    <source>
        <dbReference type="SAM" id="MobiDB-lite"/>
    </source>
</evidence>
<keyword evidence="3 12" id="KW-0678">Repressor</keyword>
<dbReference type="GO" id="GO:0006260">
    <property type="term" value="P:DNA replication"/>
    <property type="evidence" value="ECO:0007669"/>
    <property type="project" value="UniProtKB-KW"/>
</dbReference>
<dbReference type="SUPFAM" id="SSF54957">
    <property type="entry name" value="Viral DNA-binding domain"/>
    <property type="match status" value="1"/>
</dbReference>
<keyword evidence="8 12" id="KW-0805">Transcription regulation</keyword>
<keyword evidence="4 12" id="KW-0244">Early protein</keyword>
<accession>A0A385PHW8</accession>
<feature type="compositionally biased region" description="Polar residues" evidence="13">
    <location>
        <begin position="211"/>
        <end position="226"/>
    </location>
</feature>
<keyword evidence="9 12" id="KW-0238">DNA-binding</keyword>
<dbReference type="GO" id="GO:0003700">
    <property type="term" value="F:DNA-binding transcription factor activity"/>
    <property type="evidence" value="ECO:0007669"/>
    <property type="project" value="UniProtKB-UniRule"/>
</dbReference>
<dbReference type="InterPro" id="IPR001866">
    <property type="entry name" value="PPV_E2_N"/>
</dbReference>
<dbReference type="Pfam" id="PF00511">
    <property type="entry name" value="PPV_E2_C"/>
    <property type="match status" value="1"/>
</dbReference>
<feature type="region of interest" description="DNA-binding domain" evidence="12">
    <location>
        <begin position="310"/>
        <end position="395"/>
    </location>
</feature>
<dbReference type="InterPro" id="IPR012677">
    <property type="entry name" value="Nucleotide-bd_a/b_plait_sf"/>
</dbReference>
<feature type="region of interest" description="Disordered" evidence="13">
    <location>
        <begin position="211"/>
        <end position="289"/>
    </location>
</feature>
<name>A0A385PHW8_9PAPI</name>
<evidence type="ECO:0000256" key="11">
    <source>
        <dbReference type="ARBA" id="ARBA00023163"/>
    </source>
</evidence>
<dbReference type="GO" id="GO:0003677">
    <property type="term" value="F:DNA binding"/>
    <property type="evidence" value="ECO:0007669"/>
    <property type="project" value="UniProtKB-UniRule"/>
</dbReference>
<organism evidence="16">
    <name type="scientific">Human papillomavirus</name>
    <dbReference type="NCBI Taxonomy" id="10566"/>
    <lineage>
        <taxon>Viruses</taxon>
        <taxon>Monodnaviria</taxon>
        <taxon>Shotokuvirae</taxon>
        <taxon>Cossaviricota</taxon>
        <taxon>Papovaviricetes</taxon>
        <taxon>Zurhausenvirales</taxon>
        <taxon>Papillomaviridae</taxon>
    </lineage>
</organism>
<feature type="compositionally biased region" description="Basic and acidic residues" evidence="13">
    <location>
        <begin position="229"/>
        <end position="244"/>
    </location>
</feature>
<sequence length="395" mass="45344">MNQADLTRLFDALQEKLLNLYESSPNTIDEQIEIWETIKKENIYYYYGRREGYKNFGLQPIPALTVSEYKAKEAIQVLLLLKSLKNSEFGSEEWTLVDTNAELLHTPPKNAFKKKPYTVNVYFDNDPRNSFPYTNWDWLYIQDDQDNWYKTPGLVDENGLYFEDPSGDKNYFVIFASDAPTYGTTGQWTVHYKNETISNSALASTSQESLFGFSQGSPRGHVTSSRDAVPVEKSPRREENEEGRASPTTTTHSLRSGRRRKQGEPTTRAKRRRVQEELSPVSPGQVGRRYNLVPTRGLTRLERLTEEARDPPVLLIKGAANTLKCWRWRCRKSNACFKAISTVFNWINDADISNVEHYSHRMLIVFASVSQRTAFLNTVTLPSHTAYSFGNLNSM</sequence>
<dbReference type="InterPro" id="IPR000427">
    <property type="entry name" value="Papillomavirus_E2_C"/>
</dbReference>
<dbReference type="InterPro" id="IPR033668">
    <property type="entry name" value="Reg_prot_E2"/>
</dbReference>
<keyword evidence="6 12" id="KW-1048">Host nucleus</keyword>
<evidence type="ECO:0000256" key="9">
    <source>
        <dbReference type="ARBA" id="ARBA00023125"/>
    </source>
</evidence>
<evidence type="ECO:0000259" key="14">
    <source>
        <dbReference type="Pfam" id="PF00508"/>
    </source>
</evidence>
<dbReference type="InterPro" id="IPR035975">
    <property type="entry name" value="E2/EBNA1_C_sf"/>
</dbReference>
<comment type="similarity">
    <text evidence="2">Belongs to the papillomaviridae E8^E2C protein family.</text>
</comment>
<evidence type="ECO:0000256" key="3">
    <source>
        <dbReference type="ARBA" id="ARBA00022491"/>
    </source>
</evidence>
<dbReference type="EMBL" id="MH777178">
    <property type="protein sequence ID" value="AYA93534.1"/>
    <property type="molecule type" value="Genomic_DNA"/>
</dbReference>
<feature type="domain" description="Papillomavirus E2 C-terminal" evidence="15">
    <location>
        <begin position="312"/>
        <end position="390"/>
    </location>
</feature>
<evidence type="ECO:0000256" key="10">
    <source>
        <dbReference type="ARBA" id="ARBA00023159"/>
    </source>
</evidence>
<comment type="subunit">
    <text evidence="12">Binds DNA as homodimer. Interacts with protein E1; this interaction greatly increases E1 DNA-binding activity. Interacts with protein L1; this interaction enhances E2-dependent replication and transcription activation. Interacts with protein L2; this interaction inhibits E2 transcriptional activity but not DNA replication function E2. Interacts with protein E7; this interaction inhibits E7 oncogenic activity. Interacts with host TAF1; this interaction modulates E2-dependent transcriptional regulation. Interacts with host BRD4; this interaction mediates E2 transcriptional activation function. Additionally, the interaction with host BRD4 on mitotic chromosomes mediates tethering of the viral genome. Interacts with host TOPBP1; this interaction is required for optimal viral DNA replication.</text>
</comment>
<dbReference type="InterPro" id="IPR042504">
    <property type="entry name" value="Regulatory_protein_E2_N_2"/>
</dbReference>
<comment type="function">
    <text evidence="12">Plays a role in the initiation of viral DNA replication. A dimer of E2 interacts with a dimer of E1 in order to improve specificity of E1 DNA binding activity. Once the complex recognizes and binds DNA at specific sites, the E2 dimer is removed from DNA. E2 also regulates viral transcription through binding to the E2RE response element (5'-ACCNNNNNNGGT-3') present in multiple copies in the regulatory regions of the viral genome. Activates or represses transcription depending on E2RE's position with regards to proximal promoter elements including the TATA-box. Repression occurs by sterically hindering the assembly of the transcription initiation complex.</text>
</comment>
<evidence type="ECO:0000256" key="4">
    <source>
        <dbReference type="ARBA" id="ARBA00022518"/>
    </source>
</evidence>
<dbReference type="Gene3D" id="3.30.70.330">
    <property type="match status" value="1"/>
</dbReference>
<evidence type="ECO:0000256" key="5">
    <source>
        <dbReference type="ARBA" id="ARBA00022553"/>
    </source>
</evidence>
<dbReference type="Gene3D" id="1.10.287.30">
    <property type="entry name" value="E2 (early) protein, N terminal domain, subdomain 1"/>
    <property type="match status" value="1"/>
</dbReference>
<dbReference type="GO" id="GO:0006351">
    <property type="term" value="P:DNA-templated transcription"/>
    <property type="evidence" value="ECO:0007669"/>
    <property type="project" value="UniProtKB-UniRule"/>
</dbReference>
<gene>
    <name evidence="12" type="primary">E2</name>
</gene>
<evidence type="ECO:0000256" key="12">
    <source>
        <dbReference type="HAMAP-Rule" id="MF_04001"/>
    </source>
</evidence>
<feature type="domain" description="Papillomavirus E2 N-terminal" evidence="14">
    <location>
        <begin position="6"/>
        <end position="200"/>
    </location>
</feature>
<evidence type="ECO:0000256" key="8">
    <source>
        <dbReference type="ARBA" id="ARBA00023015"/>
    </source>
</evidence>
<dbReference type="SUPFAM" id="SSF51332">
    <property type="entry name" value="E2 regulatory, transactivation domain"/>
    <property type="match status" value="1"/>
</dbReference>
<feature type="cross-link" description="Glycyl lysine isopeptide (Lys-Gly) (interchain with G-Cter in SUMO)" evidence="12">
    <location>
        <position position="317"/>
    </location>
</feature>
<comment type="caution">
    <text evidence="12">Lacks conserved residue(s) required for the propagation of feature annotation.</text>
</comment>
<evidence type="ECO:0000256" key="7">
    <source>
        <dbReference type="ARBA" id="ARBA00022705"/>
    </source>
</evidence>
<dbReference type="HAMAP" id="MF_04001">
    <property type="entry name" value="PPV_E2"/>
    <property type="match status" value="1"/>
</dbReference>
<dbReference type="InterPro" id="IPR036050">
    <property type="entry name" value="Regulatory_protein_E2_N"/>
</dbReference>
<comment type="similarity">
    <text evidence="12">Belongs to the papillomaviridae E2 protein family.</text>
</comment>
<dbReference type="GO" id="GO:0006275">
    <property type="term" value="P:regulation of DNA replication"/>
    <property type="evidence" value="ECO:0007669"/>
    <property type="project" value="UniProtKB-UniRule"/>
</dbReference>
<keyword evidence="12" id="KW-1017">Isopeptide bond</keyword>